<sequence length="414" mass="44251">MAEERSFESIAHLLRVDSDDPPLENVLPGVLKATDEEVLSEAEEACEKGELPQTPCAMSVGQVERLLPDMKKQVAEMADLVEKSPEARALGPGPRSAPDVGKILAGVAKLSKNASMQKLSDRAGEFADWASRTVTTAGALTENTAEEYAKAVISIAASFVPPLGDLWSLADAVANGNVEQGVVAVVGLAATAIGMVFPPAGAIIAAGLAIYSVGKFLYNYFMVKERDWIDDPPGTVEELFESGAQLTWTEQQVGEAGKANLVLDRDEFIATQTLLLNSTWTRYNAARQPVKYTFTPGEDLFVSWSNLPAVGEAVVILWQDGKAQTSTCKVASGGNESVVACRSLTGPVSISLGHSAVMEVKYIFKDYDAILKFCPKRPCVVHGRSGSTWNRVLSEDKETVTVPLPFSIGVQGDA</sequence>
<dbReference type="EMBL" id="BAABBE010000111">
    <property type="protein sequence ID" value="GAA3691232.1"/>
    <property type="molecule type" value="Genomic_DNA"/>
</dbReference>
<evidence type="ECO:0000313" key="1">
    <source>
        <dbReference type="EMBL" id="GAA3691232.1"/>
    </source>
</evidence>
<dbReference type="Gene3D" id="1.10.490.40">
    <property type="entry name" value="Diphtheria toxin, translocation domain"/>
    <property type="match status" value="1"/>
</dbReference>
<dbReference type="Proteomes" id="UP001500711">
    <property type="component" value="Unassembled WGS sequence"/>
</dbReference>
<keyword evidence="2" id="KW-1185">Reference proteome</keyword>
<name>A0ABP7CM33_9PSEU</name>
<gene>
    <name evidence="1" type="ORF">GCM10022267_91620</name>
</gene>
<organism evidence="1 2">
    <name type="scientific">Lentzea roselyniae</name>
    <dbReference type="NCBI Taxonomy" id="531940"/>
    <lineage>
        <taxon>Bacteria</taxon>
        <taxon>Bacillati</taxon>
        <taxon>Actinomycetota</taxon>
        <taxon>Actinomycetes</taxon>
        <taxon>Pseudonocardiales</taxon>
        <taxon>Pseudonocardiaceae</taxon>
        <taxon>Lentzea</taxon>
    </lineage>
</organism>
<accession>A0ABP7CM33</accession>
<evidence type="ECO:0000313" key="2">
    <source>
        <dbReference type="Proteomes" id="UP001500711"/>
    </source>
</evidence>
<dbReference type="InterPro" id="IPR036801">
    <property type="entry name" value="Diphtheria_tox_transloc_sf"/>
</dbReference>
<proteinExistence type="predicted"/>
<reference evidence="2" key="1">
    <citation type="journal article" date="2019" name="Int. J. Syst. Evol. Microbiol.">
        <title>The Global Catalogue of Microorganisms (GCM) 10K type strain sequencing project: providing services to taxonomists for standard genome sequencing and annotation.</title>
        <authorList>
            <consortium name="The Broad Institute Genomics Platform"/>
            <consortium name="The Broad Institute Genome Sequencing Center for Infectious Disease"/>
            <person name="Wu L."/>
            <person name="Ma J."/>
        </authorList>
    </citation>
    <scope>NUCLEOTIDE SEQUENCE [LARGE SCALE GENOMIC DNA]</scope>
    <source>
        <strain evidence="2">JCM 17494</strain>
    </source>
</reference>
<protein>
    <submittedName>
        <fullName evidence="1">Uncharacterized protein</fullName>
    </submittedName>
</protein>
<comment type="caution">
    <text evidence="1">The sequence shown here is derived from an EMBL/GenBank/DDBJ whole genome shotgun (WGS) entry which is preliminary data.</text>
</comment>
<dbReference type="SUPFAM" id="SSF56845">
    <property type="entry name" value="Diphtheria toxin, middle domain"/>
    <property type="match status" value="1"/>
</dbReference>